<keyword evidence="4" id="KW-0010">Activator</keyword>
<accession>A0A8T3CT27</accession>
<protein>
    <submittedName>
        <fullName evidence="7">Uncharacterized protein</fullName>
    </submittedName>
</protein>
<comment type="caution">
    <text evidence="7">The sequence shown here is derived from an EMBL/GenBank/DDBJ whole genome shotgun (WGS) entry which is preliminary data.</text>
</comment>
<dbReference type="AlphaFoldDB" id="A0A8T3CT27"/>
<evidence type="ECO:0000256" key="5">
    <source>
        <dbReference type="ARBA" id="ARBA00023163"/>
    </source>
</evidence>
<dbReference type="GO" id="GO:0010886">
    <property type="term" value="P:positive regulation of cholesterol storage"/>
    <property type="evidence" value="ECO:0007669"/>
    <property type="project" value="TreeGrafter"/>
</dbReference>
<keyword evidence="6" id="KW-0539">Nucleus</keyword>
<comment type="subcellular location">
    <subcellularLocation>
        <location evidence="1">Nucleus</location>
    </subcellularLocation>
</comment>
<dbReference type="OrthoDB" id="2133190at2759"/>
<evidence type="ECO:0000313" key="7">
    <source>
        <dbReference type="EMBL" id="KAI1886742.1"/>
    </source>
</evidence>
<sequence length="282" mass="30733">MSLPSFLSPTQSPPYTSCRPCVPMSPTAQSCAAAVQSNPAEFPPLSGEGEQACLSCCGRASGHLRASISVTHHQIGDCLSKGVELLACDLLLTLRTVLWQRGRGGTWGDPGPASSSQLAGFQTDLSSLRRLAQCYKQAQHKMFLHETTVRLMAGASPTRTHRLLEHSLRCRGHNLAESTEQHCVPGERERAHAILLACRHLPLPLLTPPGHRAHLLAEAQRTLERVGDRRSVRDCQHILLRLSGVPQWSPPDMPCTFTEPGLRAHARRLSALTCSTERTDAA</sequence>
<evidence type="ECO:0000256" key="3">
    <source>
        <dbReference type="ARBA" id="ARBA00023125"/>
    </source>
</evidence>
<keyword evidence="8" id="KW-1185">Reference proteome</keyword>
<dbReference type="GO" id="GO:0000978">
    <property type="term" value="F:RNA polymerase II cis-regulatory region sequence-specific DNA binding"/>
    <property type="evidence" value="ECO:0007669"/>
    <property type="project" value="TreeGrafter"/>
</dbReference>
<dbReference type="GO" id="GO:0045944">
    <property type="term" value="P:positive regulation of transcription by RNA polymerase II"/>
    <property type="evidence" value="ECO:0007669"/>
    <property type="project" value="TreeGrafter"/>
</dbReference>
<dbReference type="GO" id="GO:0000981">
    <property type="term" value="F:DNA-binding transcription factor activity, RNA polymerase II-specific"/>
    <property type="evidence" value="ECO:0007669"/>
    <property type="project" value="TreeGrafter"/>
</dbReference>
<keyword evidence="2" id="KW-0805">Transcription regulation</keyword>
<evidence type="ECO:0000313" key="8">
    <source>
        <dbReference type="Proteomes" id="UP000829720"/>
    </source>
</evidence>
<evidence type="ECO:0000256" key="2">
    <source>
        <dbReference type="ARBA" id="ARBA00023015"/>
    </source>
</evidence>
<gene>
    <name evidence="7" type="ORF">AGOR_G00198940</name>
</gene>
<evidence type="ECO:0000256" key="6">
    <source>
        <dbReference type="ARBA" id="ARBA00023242"/>
    </source>
</evidence>
<proteinExistence type="predicted"/>
<dbReference type="GO" id="GO:0005634">
    <property type="term" value="C:nucleus"/>
    <property type="evidence" value="ECO:0007669"/>
    <property type="project" value="UniProtKB-SubCell"/>
</dbReference>
<dbReference type="PANTHER" id="PTHR46062:SF3">
    <property type="entry name" value="STEROL REGULATORY ELEMENT-BINDING PROTEIN 2"/>
    <property type="match status" value="1"/>
</dbReference>
<reference evidence="7" key="1">
    <citation type="submission" date="2021-01" db="EMBL/GenBank/DDBJ databases">
        <authorList>
            <person name="Zahm M."/>
            <person name="Roques C."/>
            <person name="Cabau C."/>
            <person name="Klopp C."/>
            <person name="Donnadieu C."/>
            <person name="Jouanno E."/>
            <person name="Lampietro C."/>
            <person name="Louis A."/>
            <person name="Herpin A."/>
            <person name="Echchiki A."/>
            <person name="Berthelot C."/>
            <person name="Parey E."/>
            <person name="Roest-Crollius H."/>
            <person name="Braasch I."/>
            <person name="Postlethwait J."/>
            <person name="Bobe J."/>
            <person name="Montfort J."/>
            <person name="Bouchez O."/>
            <person name="Begum T."/>
            <person name="Mejri S."/>
            <person name="Adams A."/>
            <person name="Chen W.-J."/>
            <person name="Guiguen Y."/>
        </authorList>
    </citation>
    <scope>NUCLEOTIDE SEQUENCE</scope>
    <source>
        <tissue evidence="7">Blood</tissue>
    </source>
</reference>
<dbReference type="EMBL" id="JAERUA010000019">
    <property type="protein sequence ID" value="KAI1886742.1"/>
    <property type="molecule type" value="Genomic_DNA"/>
</dbReference>
<organism evidence="7 8">
    <name type="scientific">Albula goreensis</name>
    <dbReference type="NCBI Taxonomy" id="1534307"/>
    <lineage>
        <taxon>Eukaryota</taxon>
        <taxon>Metazoa</taxon>
        <taxon>Chordata</taxon>
        <taxon>Craniata</taxon>
        <taxon>Vertebrata</taxon>
        <taxon>Euteleostomi</taxon>
        <taxon>Actinopterygii</taxon>
        <taxon>Neopterygii</taxon>
        <taxon>Teleostei</taxon>
        <taxon>Albuliformes</taxon>
        <taxon>Albulidae</taxon>
        <taxon>Albula</taxon>
    </lineage>
</organism>
<evidence type="ECO:0000256" key="1">
    <source>
        <dbReference type="ARBA" id="ARBA00004123"/>
    </source>
</evidence>
<keyword evidence="3" id="KW-0238">DNA-binding</keyword>
<dbReference type="Proteomes" id="UP000829720">
    <property type="component" value="Unassembled WGS sequence"/>
</dbReference>
<keyword evidence="5" id="KW-0804">Transcription</keyword>
<name>A0A8T3CT27_9TELE</name>
<evidence type="ECO:0000256" key="4">
    <source>
        <dbReference type="ARBA" id="ARBA00023159"/>
    </source>
</evidence>
<dbReference type="PANTHER" id="PTHR46062">
    <property type="entry name" value="STEROL REGULATORY ELEMENT-BINDING PROTEIN"/>
    <property type="match status" value="1"/>
</dbReference>